<organism evidence="5 6">
    <name type="scientific">Schizosaccharomyces osmophilus</name>
    <dbReference type="NCBI Taxonomy" id="2545709"/>
    <lineage>
        <taxon>Eukaryota</taxon>
        <taxon>Fungi</taxon>
        <taxon>Dikarya</taxon>
        <taxon>Ascomycota</taxon>
        <taxon>Taphrinomycotina</taxon>
        <taxon>Schizosaccharomycetes</taxon>
        <taxon>Schizosaccharomycetales</taxon>
        <taxon>Schizosaccharomycetaceae</taxon>
        <taxon>Schizosaccharomyces</taxon>
    </lineage>
</organism>
<accession>A0AAE9WCZ0</accession>
<dbReference type="SMART" id="SM00028">
    <property type="entry name" value="TPR"/>
    <property type="match status" value="2"/>
</dbReference>
<dbReference type="PROSITE" id="PS50005">
    <property type="entry name" value="TPR"/>
    <property type="match status" value="2"/>
</dbReference>
<evidence type="ECO:0000313" key="5">
    <source>
        <dbReference type="EMBL" id="WBW74137.1"/>
    </source>
</evidence>
<dbReference type="InterPro" id="IPR011990">
    <property type="entry name" value="TPR-like_helical_dom_sf"/>
</dbReference>
<protein>
    <submittedName>
        <fullName evidence="5">TPR repeat protein, TTC27-like protein</fullName>
    </submittedName>
</protein>
<dbReference type="EMBL" id="CP115612">
    <property type="protein sequence ID" value="WBW74137.1"/>
    <property type="molecule type" value="Genomic_DNA"/>
</dbReference>
<feature type="region of interest" description="Disordered" evidence="4">
    <location>
        <begin position="240"/>
        <end position="261"/>
    </location>
</feature>
<dbReference type="Gene3D" id="1.25.40.10">
    <property type="entry name" value="Tetratricopeptide repeat domain"/>
    <property type="match status" value="1"/>
</dbReference>
<keyword evidence="6" id="KW-1185">Reference proteome</keyword>
<feature type="repeat" description="TPR" evidence="3">
    <location>
        <begin position="518"/>
        <end position="551"/>
    </location>
</feature>
<evidence type="ECO:0000256" key="2">
    <source>
        <dbReference type="ARBA" id="ARBA00022803"/>
    </source>
</evidence>
<dbReference type="GeneID" id="80877090"/>
<dbReference type="SUPFAM" id="SSF48452">
    <property type="entry name" value="TPR-like"/>
    <property type="match status" value="1"/>
</dbReference>
<dbReference type="InterPro" id="IPR044244">
    <property type="entry name" value="TTC27/Emw1"/>
</dbReference>
<feature type="compositionally biased region" description="Polar residues" evidence="4">
    <location>
        <begin position="385"/>
        <end position="400"/>
    </location>
</feature>
<dbReference type="PANTHER" id="PTHR16193">
    <property type="entry name" value="TETRATRICOPEPTIDE REPEAT PROTEIN 27"/>
    <property type="match status" value="1"/>
</dbReference>
<dbReference type="Pfam" id="PF13181">
    <property type="entry name" value="TPR_8"/>
    <property type="match status" value="1"/>
</dbReference>
<gene>
    <name evidence="5" type="ORF">SOMG_03612</name>
</gene>
<keyword evidence="2 3" id="KW-0802">TPR repeat</keyword>
<keyword evidence="1" id="KW-0677">Repeat</keyword>
<dbReference type="Proteomes" id="UP001212411">
    <property type="component" value="Chromosome 2"/>
</dbReference>
<dbReference type="PANTHER" id="PTHR16193:SF0">
    <property type="entry name" value="TETRATRICOPEPTIDE REPEAT PROTEIN 27"/>
    <property type="match status" value="1"/>
</dbReference>
<dbReference type="AlphaFoldDB" id="A0AAE9WCZ0"/>
<reference evidence="5 6" key="1">
    <citation type="journal article" date="2023" name="G3 (Bethesda)">
        <title>A high-quality reference genome for the fission yeast Schizosaccharomyces osmophilus.</title>
        <authorList>
            <person name="Jia G.S."/>
            <person name="Zhang W.C."/>
            <person name="Liang Y."/>
            <person name="Liu X.H."/>
            <person name="Rhind N."/>
            <person name="Pidoux A."/>
            <person name="Brysch-Herzberg M."/>
            <person name="Du L.L."/>
        </authorList>
    </citation>
    <scope>NUCLEOTIDE SEQUENCE [LARGE SCALE GENOMIC DNA]</scope>
    <source>
        <strain evidence="5 6">CBS 15793</strain>
    </source>
</reference>
<dbReference type="RefSeq" id="XP_056038380.1">
    <property type="nucleotide sequence ID" value="XM_056182401.1"/>
</dbReference>
<proteinExistence type="predicted"/>
<dbReference type="InterPro" id="IPR019734">
    <property type="entry name" value="TPR_rpt"/>
</dbReference>
<feature type="repeat" description="TPR" evidence="3">
    <location>
        <begin position="552"/>
        <end position="585"/>
    </location>
</feature>
<evidence type="ECO:0000256" key="1">
    <source>
        <dbReference type="ARBA" id="ARBA00022737"/>
    </source>
</evidence>
<dbReference type="KEGG" id="som:SOMG_03612"/>
<evidence type="ECO:0000256" key="4">
    <source>
        <dbReference type="SAM" id="MobiDB-lite"/>
    </source>
</evidence>
<sequence>MAPIADKAVLFGSHLQSLDSFNDVLEDTLNIPKFLCQYWNSDAFSKDISKEEFGDTAVQLLEYFIQTNYTGPFLPIDPVQWLPATLRNHEKLHASVLEALTEEGERPYHLTPKLLFILLAQTLFEFAQSSNPIHIWHRIRLDFIHQQLLRSHVSVLFNRITEYVQLLNDYIQTQDQDTQGRFAMELGLIQSYYDRDTAALQLLKDSGNIMGFNFELTGAPGRRTKFQTFDTSQLVVLAKSRDRTSGTKPSEQSKSQPKTFNLDDDTLLERVSFKEDSMSLAAQENVNPLLATEDPNHPSQLHPLDASLLLAFCHIIKNNNPDDGLTREEMSPYAERVLVHPINWSVYTMGLLVRARLEGFKSRTVERSVLQMQALFDQLNDQLSSGASADGADQQNTTGSFLPKPKEEGENASLQERLAYFYSLRMPSRWQLEAELAERFVSVGATRSALEIFERLQMWDRVVVCQCSLDRRDLAVQVIERQLSIDPKEHLLRTMLGDIQNEPKHYIEAWELSGEHYAPAQRSLGRYYFKQGEMMKAMNAFYKSLRINPLSHPTWFTYGCAALGVKNYDAAMEAFTRCLSISPEDGESWNNLASAMLKANSHSKKEAWHTIQQGLKYMYDSWRVWENYMLISVDVNQWTEVIRALRRIIEIKSKAAGEKAVDVECLDLVVSHVMQTCDDDSAGIAKMLNELIRIIIPLITNDTRLWKTIARYSLWKRKYAESLDATIKSYRILISSPNITTDEATWNKTVEDALELVEAYENLGEKPGRMGGVVAKDWKFKSRSVLRSLLGTGKDSWSETESYQKIVDTLKELR</sequence>
<name>A0AAE9WCZ0_9SCHI</name>
<evidence type="ECO:0000313" key="6">
    <source>
        <dbReference type="Proteomes" id="UP001212411"/>
    </source>
</evidence>
<feature type="region of interest" description="Disordered" evidence="4">
    <location>
        <begin position="385"/>
        <end position="409"/>
    </location>
</feature>
<evidence type="ECO:0000256" key="3">
    <source>
        <dbReference type="PROSITE-ProRule" id="PRU00339"/>
    </source>
</evidence>
<feature type="compositionally biased region" description="Polar residues" evidence="4">
    <location>
        <begin position="246"/>
        <end position="259"/>
    </location>
</feature>